<dbReference type="EMBL" id="CP009806">
    <property type="protein sequence ID" value="ATZ47273.1"/>
    <property type="molecule type" value="Genomic_DNA"/>
</dbReference>
<protein>
    <submittedName>
        <fullName evidence="3">Uncharacterized protein</fullName>
    </submittedName>
</protein>
<dbReference type="Proteomes" id="UP000001798">
    <property type="component" value="Chromosome 2"/>
</dbReference>
<evidence type="ECO:0000313" key="4">
    <source>
        <dbReference type="Proteomes" id="UP000001798"/>
    </source>
</evidence>
<evidence type="ECO:0000256" key="2">
    <source>
        <dbReference type="SAM" id="Phobius"/>
    </source>
</evidence>
<feature type="compositionally biased region" description="Basic and acidic residues" evidence="1">
    <location>
        <begin position="140"/>
        <end position="160"/>
    </location>
</feature>
<sequence length="160" mass="17920">MQLLSQCHLSPKSNPQDNMATQLSQIYGVLGNLIAPFIPLLVPINFYINLRFLSHQKWKTSTASKLVNVANIIQLLNRSVPRVLLTVWSMTGDYVGQWRVWAEIGLNILALVIWGSGWDIDGGLIDEMLDDWWASSDDGNEQKRLGEQGEKENDKGGIAV</sequence>
<dbReference type="VEuPathDB" id="FungiDB:Bcin02g05660"/>
<keyword evidence="4" id="KW-1185">Reference proteome</keyword>
<organism evidence="3 4">
    <name type="scientific">Botryotinia fuckeliana (strain B05.10)</name>
    <name type="common">Noble rot fungus</name>
    <name type="synonym">Botrytis cinerea</name>
    <dbReference type="NCBI Taxonomy" id="332648"/>
    <lineage>
        <taxon>Eukaryota</taxon>
        <taxon>Fungi</taxon>
        <taxon>Dikarya</taxon>
        <taxon>Ascomycota</taxon>
        <taxon>Pezizomycotina</taxon>
        <taxon>Leotiomycetes</taxon>
        <taxon>Helotiales</taxon>
        <taxon>Sclerotiniaceae</taxon>
        <taxon>Botrytis</taxon>
    </lineage>
</organism>
<dbReference type="OrthoDB" id="3487768at2759"/>
<gene>
    <name evidence="3" type="ORF">BCIN_02g05660</name>
</gene>
<reference evidence="3 4" key="1">
    <citation type="journal article" date="2011" name="PLoS Genet.">
        <title>Genomic analysis of the necrotrophic fungal pathogens Sclerotinia sclerotiorum and Botrytis cinerea.</title>
        <authorList>
            <person name="Amselem J."/>
            <person name="Cuomo C.A."/>
            <person name="van Kan J.A."/>
            <person name="Viaud M."/>
            <person name="Benito E.P."/>
            <person name="Couloux A."/>
            <person name="Coutinho P.M."/>
            <person name="de Vries R.P."/>
            <person name="Dyer P.S."/>
            <person name="Fillinger S."/>
            <person name="Fournier E."/>
            <person name="Gout L."/>
            <person name="Hahn M."/>
            <person name="Kohn L."/>
            <person name="Lapalu N."/>
            <person name="Plummer K.M."/>
            <person name="Pradier J.M."/>
            <person name="Quevillon E."/>
            <person name="Sharon A."/>
            <person name="Simon A."/>
            <person name="ten Have A."/>
            <person name="Tudzynski B."/>
            <person name="Tudzynski P."/>
            <person name="Wincker P."/>
            <person name="Andrew M."/>
            <person name="Anthouard V."/>
            <person name="Beever R.E."/>
            <person name="Beffa R."/>
            <person name="Benoit I."/>
            <person name="Bouzid O."/>
            <person name="Brault B."/>
            <person name="Chen Z."/>
            <person name="Choquer M."/>
            <person name="Collemare J."/>
            <person name="Cotton P."/>
            <person name="Danchin E.G."/>
            <person name="Da Silva C."/>
            <person name="Gautier A."/>
            <person name="Giraud C."/>
            <person name="Giraud T."/>
            <person name="Gonzalez C."/>
            <person name="Grossetete S."/>
            <person name="Guldener U."/>
            <person name="Henrissat B."/>
            <person name="Howlett B.J."/>
            <person name="Kodira C."/>
            <person name="Kretschmer M."/>
            <person name="Lappartient A."/>
            <person name="Leroch M."/>
            <person name="Levis C."/>
            <person name="Mauceli E."/>
            <person name="Neuveglise C."/>
            <person name="Oeser B."/>
            <person name="Pearson M."/>
            <person name="Poulain J."/>
            <person name="Poussereau N."/>
            <person name="Quesneville H."/>
            <person name="Rascle C."/>
            <person name="Schumacher J."/>
            <person name="Segurens B."/>
            <person name="Sexton A."/>
            <person name="Silva E."/>
            <person name="Sirven C."/>
            <person name="Soanes D.M."/>
            <person name="Talbot N.J."/>
            <person name="Templeton M."/>
            <person name="Yandava C."/>
            <person name="Yarden O."/>
            <person name="Zeng Q."/>
            <person name="Rollins J.A."/>
            <person name="Lebrun M.H."/>
            <person name="Dickman M."/>
        </authorList>
    </citation>
    <scope>NUCLEOTIDE SEQUENCE [LARGE SCALE GENOMIC DNA]</scope>
    <source>
        <strain evidence="3 4">B05.10</strain>
    </source>
</reference>
<keyword evidence="2" id="KW-0472">Membrane</keyword>
<reference evidence="3 4" key="3">
    <citation type="journal article" date="2017" name="Mol. Plant Pathol.">
        <title>A gapless genome sequence of the fungus Botrytis cinerea.</title>
        <authorList>
            <person name="Van Kan J.A."/>
            <person name="Stassen J.H."/>
            <person name="Mosbach A."/>
            <person name="Van Der Lee T.A."/>
            <person name="Faino L."/>
            <person name="Farmer A.D."/>
            <person name="Papasotiriou D.G."/>
            <person name="Zhou S."/>
            <person name="Seidl M.F."/>
            <person name="Cottam E."/>
            <person name="Edel D."/>
            <person name="Hahn M."/>
            <person name="Schwartz D.C."/>
            <person name="Dietrich R.A."/>
            <person name="Widdison S."/>
            <person name="Scalliet G."/>
        </authorList>
    </citation>
    <scope>NUCLEOTIDE SEQUENCE [LARGE SCALE GENOMIC DNA]</scope>
    <source>
        <strain evidence="3 4">B05.10</strain>
    </source>
</reference>
<keyword evidence="2" id="KW-0812">Transmembrane</keyword>
<reference evidence="3 4" key="2">
    <citation type="journal article" date="2012" name="Eukaryot. Cell">
        <title>Genome update of Botrytis cinerea strains B05.10 and T4.</title>
        <authorList>
            <person name="Staats M."/>
            <person name="van Kan J.A."/>
        </authorList>
    </citation>
    <scope>NUCLEOTIDE SEQUENCE [LARGE SCALE GENOMIC DNA]</scope>
    <source>
        <strain evidence="3 4">B05.10</strain>
    </source>
</reference>
<proteinExistence type="predicted"/>
<evidence type="ECO:0000256" key="1">
    <source>
        <dbReference type="SAM" id="MobiDB-lite"/>
    </source>
</evidence>
<dbReference type="GeneID" id="5433277"/>
<evidence type="ECO:0000313" key="3">
    <source>
        <dbReference type="EMBL" id="ATZ47273.1"/>
    </source>
</evidence>
<keyword evidence="2" id="KW-1133">Transmembrane helix</keyword>
<feature type="transmembrane region" description="Helical" evidence="2">
    <location>
        <begin position="26"/>
        <end position="48"/>
    </location>
</feature>
<dbReference type="RefSeq" id="XP_001552720.2">
    <property type="nucleotide sequence ID" value="XM_001552670.2"/>
</dbReference>
<accession>A0A384J9Q3</accession>
<dbReference type="KEGG" id="bfu:BCIN_02g05660"/>
<feature type="region of interest" description="Disordered" evidence="1">
    <location>
        <begin position="139"/>
        <end position="160"/>
    </location>
</feature>
<dbReference type="AlphaFoldDB" id="A0A384J9Q3"/>
<name>A0A384J9Q3_BOTFB</name>